<proteinExistence type="predicted"/>
<dbReference type="RefSeq" id="XP_062641553.1">
    <property type="nucleotide sequence ID" value="XM_062778908.1"/>
</dbReference>
<dbReference type="Pfam" id="PF14027">
    <property type="entry name" value="Questin_oxidase"/>
    <property type="match status" value="1"/>
</dbReference>
<accession>A0AAN6VBA5</accession>
<dbReference type="EMBL" id="MU853554">
    <property type="protein sequence ID" value="KAK4148182.1"/>
    <property type="molecule type" value="Genomic_DNA"/>
</dbReference>
<reference evidence="3" key="2">
    <citation type="submission" date="2023-05" db="EMBL/GenBank/DDBJ databases">
        <authorList>
            <consortium name="Lawrence Berkeley National Laboratory"/>
            <person name="Steindorff A."/>
            <person name="Hensen N."/>
            <person name="Bonometti L."/>
            <person name="Westerberg I."/>
            <person name="Brannstrom I.O."/>
            <person name="Guillou S."/>
            <person name="Cros-Aarteil S."/>
            <person name="Calhoun S."/>
            <person name="Haridas S."/>
            <person name="Kuo A."/>
            <person name="Mondo S."/>
            <person name="Pangilinan J."/>
            <person name="Riley R."/>
            <person name="Labutti K."/>
            <person name="Andreopoulos B."/>
            <person name="Lipzen A."/>
            <person name="Chen C."/>
            <person name="Yanf M."/>
            <person name="Daum C."/>
            <person name="Ng V."/>
            <person name="Clum A."/>
            <person name="Ohm R."/>
            <person name="Martin F."/>
            <person name="Silar P."/>
            <person name="Natvig D."/>
            <person name="Lalanne C."/>
            <person name="Gautier V."/>
            <person name="Ament-Velasquez S.L."/>
            <person name="Kruys A."/>
            <person name="Hutchinson M.I."/>
            <person name="Powell A.J."/>
            <person name="Barry K."/>
            <person name="Miller A.N."/>
            <person name="Grigoriev I.V."/>
            <person name="Debuchy R."/>
            <person name="Gladieux P."/>
            <person name="Thoren M.H."/>
            <person name="Johannesson H."/>
        </authorList>
    </citation>
    <scope>NUCLEOTIDE SEQUENCE</scope>
    <source>
        <strain evidence="3">CBS 141.50</strain>
    </source>
</reference>
<dbReference type="GO" id="GO:0016491">
    <property type="term" value="F:oxidoreductase activity"/>
    <property type="evidence" value="ECO:0007669"/>
    <property type="project" value="UniProtKB-KW"/>
</dbReference>
<keyword evidence="1" id="KW-0560">Oxidoreductase</keyword>
<evidence type="ECO:0000313" key="3">
    <source>
        <dbReference type="EMBL" id="KAK4148182.1"/>
    </source>
</evidence>
<dbReference type="AlphaFoldDB" id="A0AAN6VBA5"/>
<feature type="region of interest" description="Disordered" evidence="2">
    <location>
        <begin position="85"/>
        <end position="109"/>
    </location>
</feature>
<gene>
    <name evidence="3" type="ORF">C8A04DRAFT_23978</name>
</gene>
<dbReference type="InterPro" id="IPR025337">
    <property type="entry name" value="Questin_oxidase-like"/>
</dbReference>
<comment type="caution">
    <text evidence="3">The sequence shown here is derived from an EMBL/GenBank/DDBJ whole genome shotgun (WGS) entry which is preliminary data.</text>
</comment>
<sequence>MASATSDLPYKMHVTPDNTGLWRIKQTEEAARKVSELLQVDMEKHHVFFNDDGFHNHIPHHILALYGTGASPSALQAAYDDNTSYQRPVLPPHTSSTTTTATPTAPPTFHPWPSAAAPYLSNGTYYPDFLRFFQSEIRSHNNSWQAVVSKYLFSPDKTGDELYTRLFAGLLHPLIQLMYGVEWSQEAVVAEGLAQAAVHEGKVIGEGYLLPAERLAAAFVAASASSSTSTTPSSKDKGESIVDLLEAVRADKELVGSVRNEDGNKIRDGVLARARERMLAIAARVRVVPEEGEVRKRTAEMFDAAVLVAGAAALVKEGEKQPKFDFFLMHHVNASPFFVTLVQQDWIPVEAKARLLEWKIRMDLLQYVARGSPELSLEKLVNYTPRKPDVGGSLEEIVRRLHTVHDDGHAIKLGRAAVICRELCKPYETEADWLKVKGDDVWEKVCHLIVDSVEAPGPRWVRSCGFDEAWKEVPNL</sequence>
<name>A0AAN6VBA5_9PEZI</name>
<keyword evidence="4" id="KW-1185">Reference proteome</keyword>
<dbReference type="PANTHER" id="PTHR35870">
    <property type="entry name" value="PROTEIN, PUTATIVE (AFU_ORTHOLOGUE AFUA_5G03330)-RELATED"/>
    <property type="match status" value="1"/>
</dbReference>
<evidence type="ECO:0008006" key="5">
    <source>
        <dbReference type="Google" id="ProtNLM"/>
    </source>
</evidence>
<protein>
    <recommendedName>
        <fullName evidence="5">Oxidoreductase AflY</fullName>
    </recommendedName>
</protein>
<dbReference type="Proteomes" id="UP001302676">
    <property type="component" value="Unassembled WGS sequence"/>
</dbReference>
<dbReference type="PANTHER" id="PTHR35870:SF1">
    <property type="entry name" value="PROTEIN, PUTATIVE (AFU_ORTHOLOGUE AFUA_5G03330)-RELATED"/>
    <property type="match status" value="1"/>
</dbReference>
<evidence type="ECO:0000256" key="2">
    <source>
        <dbReference type="SAM" id="MobiDB-lite"/>
    </source>
</evidence>
<dbReference type="GeneID" id="87815521"/>
<reference evidence="3" key="1">
    <citation type="journal article" date="2023" name="Mol. Phylogenet. Evol.">
        <title>Genome-scale phylogeny and comparative genomics of the fungal order Sordariales.</title>
        <authorList>
            <person name="Hensen N."/>
            <person name="Bonometti L."/>
            <person name="Westerberg I."/>
            <person name="Brannstrom I.O."/>
            <person name="Guillou S."/>
            <person name="Cros-Aarteil S."/>
            <person name="Calhoun S."/>
            <person name="Haridas S."/>
            <person name="Kuo A."/>
            <person name="Mondo S."/>
            <person name="Pangilinan J."/>
            <person name="Riley R."/>
            <person name="LaButti K."/>
            <person name="Andreopoulos B."/>
            <person name="Lipzen A."/>
            <person name="Chen C."/>
            <person name="Yan M."/>
            <person name="Daum C."/>
            <person name="Ng V."/>
            <person name="Clum A."/>
            <person name="Steindorff A."/>
            <person name="Ohm R.A."/>
            <person name="Martin F."/>
            <person name="Silar P."/>
            <person name="Natvig D.O."/>
            <person name="Lalanne C."/>
            <person name="Gautier V."/>
            <person name="Ament-Velasquez S.L."/>
            <person name="Kruys A."/>
            <person name="Hutchinson M.I."/>
            <person name="Powell A.J."/>
            <person name="Barry K."/>
            <person name="Miller A.N."/>
            <person name="Grigoriev I.V."/>
            <person name="Debuchy R."/>
            <person name="Gladieux P."/>
            <person name="Hiltunen Thoren M."/>
            <person name="Johannesson H."/>
        </authorList>
    </citation>
    <scope>NUCLEOTIDE SEQUENCE</scope>
    <source>
        <strain evidence="3">CBS 141.50</strain>
    </source>
</reference>
<organism evidence="3 4">
    <name type="scientific">Dichotomopilus funicola</name>
    <dbReference type="NCBI Taxonomy" id="1934379"/>
    <lineage>
        <taxon>Eukaryota</taxon>
        <taxon>Fungi</taxon>
        <taxon>Dikarya</taxon>
        <taxon>Ascomycota</taxon>
        <taxon>Pezizomycotina</taxon>
        <taxon>Sordariomycetes</taxon>
        <taxon>Sordariomycetidae</taxon>
        <taxon>Sordariales</taxon>
        <taxon>Chaetomiaceae</taxon>
        <taxon>Dichotomopilus</taxon>
    </lineage>
</organism>
<evidence type="ECO:0000313" key="4">
    <source>
        <dbReference type="Proteomes" id="UP001302676"/>
    </source>
</evidence>
<feature type="compositionally biased region" description="Low complexity" evidence="2">
    <location>
        <begin position="92"/>
        <end position="103"/>
    </location>
</feature>
<evidence type="ECO:0000256" key="1">
    <source>
        <dbReference type="ARBA" id="ARBA00023002"/>
    </source>
</evidence>